<proteinExistence type="inferred from homology"/>
<dbReference type="InterPro" id="IPR009737">
    <property type="entry name" value="Aim32/Apd1-like"/>
</dbReference>
<dbReference type="SMART" id="SM00487">
    <property type="entry name" value="DEXDc"/>
    <property type="match status" value="1"/>
</dbReference>
<evidence type="ECO:0000256" key="4">
    <source>
        <dbReference type="ARBA" id="ARBA00022840"/>
    </source>
</evidence>
<evidence type="ECO:0000313" key="10">
    <source>
        <dbReference type="EMBL" id="CAF4525726.1"/>
    </source>
</evidence>
<feature type="domain" description="Helicase C-terminal" evidence="9">
    <location>
        <begin position="147"/>
        <end position="313"/>
    </location>
</feature>
<dbReference type="GO" id="GO:0016787">
    <property type="term" value="F:hydrolase activity"/>
    <property type="evidence" value="ECO:0007669"/>
    <property type="project" value="UniProtKB-KW"/>
</dbReference>
<sequence length="605" mass="68873">MSAEESEDEDFTIFPNLLDDNSPLKKKKDLYRLPEWMSSLAKRFDSGQITSEATTSIDQIDYLDEDIRSILTKDLSIQHLFPVQSQVIPYLIQQNQSHSPIPLADICVSSPTGSGKTLTYVVPLLQCIRKRVIRAIRIVILLPVQDLAEQVFNVVHQMGNKLQLKTALLAGQHSFEDEQKLLVKQQLNGTWTSSIDVIVCTPGRLVEHISRTPGFSLTHLRYLVIDEADRIIDEFKQDCRGIDIQNIDCVILYDLPKNIRTYTHRIGRTARAGKLGRAITIVEKERLTMFRGTIKPYRRNKLKHMDIKKQDFSYMLDDYQKALETFSKATAYDPCSGCEMPCSKHASYPPEIAKEIDQGKMVGSVEKHRRHLCIGQSIPPSQWPSDIKDLHGDYVAELTRVLKEKKDGIGYAIKLTSASVVTTATTTADNPSQIADLYLFPDQIKIANVHIEQIEQVVQTLFVEDQSIIRIKDKEKTIEEQLKENNNLPSFDDNIICERLEGVWLLVCCHYQRDQRCGVIGPMIVDEIEKYVREADLSDKVHWLKVSHLGGHKFAGNVIVYPSGTWYGRVLTCHIPLLIDAYTSSSEELKSKLQPLFRGHLDTAW</sequence>
<dbReference type="Gene3D" id="3.40.30.10">
    <property type="entry name" value="Glutaredoxin"/>
    <property type="match status" value="1"/>
</dbReference>
<dbReference type="SUPFAM" id="SSF52540">
    <property type="entry name" value="P-loop containing nucleoside triphosphate hydrolases"/>
    <property type="match status" value="1"/>
</dbReference>
<dbReference type="InterPro" id="IPR027417">
    <property type="entry name" value="P-loop_NTPase"/>
</dbReference>
<evidence type="ECO:0000256" key="3">
    <source>
        <dbReference type="ARBA" id="ARBA00022806"/>
    </source>
</evidence>
<keyword evidence="4 6" id="KW-0067">ATP-binding</keyword>
<evidence type="ECO:0000256" key="1">
    <source>
        <dbReference type="ARBA" id="ARBA00022741"/>
    </source>
</evidence>
<dbReference type="InterPro" id="IPR036249">
    <property type="entry name" value="Thioredoxin-like_sf"/>
</dbReference>
<keyword evidence="5 7" id="KW-0694">RNA-binding</keyword>
<comment type="domain">
    <text evidence="7">The Q motif is unique to and characteristic of the DEAD box family of RNA helicases and controls ATP binding and hydrolysis.</text>
</comment>
<dbReference type="GO" id="GO:0005524">
    <property type="term" value="F:ATP binding"/>
    <property type="evidence" value="ECO:0007669"/>
    <property type="project" value="UniProtKB-UniRule"/>
</dbReference>
<name>A0A820XAE2_9BILA</name>
<protein>
    <recommendedName>
        <fullName evidence="7">ATP-dependent RNA helicase</fullName>
        <ecNumber evidence="7">3.6.4.13</ecNumber>
    </recommendedName>
</protein>
<dbReference type="SMART" id="SM00490">
    <property type="entry name" value="HELICc"/>
    <property type="match status" value="1"/>
</dbReference>
<evidence type="ECO:0000256" key="5">
    <source>
        <dbReference type="ARBA" id="ARBA00022884"/>
    </source>
</evidence>
<dbReference type="PROSITE" id="PS51194">
    <property type="entry name" value="HELICASE_CTER"/>
    <property type="match status" value="1"/>
</dbReference>
<dbReference type="InterPro" id="IPR011545">
    <property type="entry name" value="DEAD/DEAH_box_helicase_dom"/>
</dbReference>
<organism evidence="10 11">
    <name type="scientific">Rotaria socialis</name>
    <dbReference type="NCBI Taxonomy" id="392032"/>
    <lineage>
        <taxon>Eukaryota</taxon>
        <taxon>Metazoa</taxon>
        <taxon>Spiralia</taxon>
        <taxon>Gnathifera</taxon>
        <taxon>Rotifera</taxon>
        <taxon>Eurotatoria</taxon>
        <taxon>Bdelloidea</taxon>
        <taxon>Philodinida</taxon>
        <taxon>Philodinidae</taxon>
        <taxon>Rotaria</taxon>
    </lineage>
</organism>
<dbReference type="EMBL" id="CAJOBR010000583">
    <property type="protein sequence ID" value="CAF4525726.1"/>
    <property type="molecule type" value="Genomic_DNA"/>
</dbReference>
<dbReference type="InterPro" id="IPR001650">
    <property type="entry name" value="Helicase_C-like"/>
</dbReference>
<comment type="function">
    <text evidence="7">RNA helicase.</text>
</comment>
<evidence type="ECO:0000256" key="7">
    <source>
        <dbReference type="RuleBase" id="RU365068"/>
    </source>
</evidence>
<accession>A0A820XAE2</accession>
<comment type="caution">
    <text evidence="10">The sequence shown here is derived from an EMBL/GenBank/DDBJ whole genome shotgun (WGS) entry which is preliminary data.</text>
</comment>
<evidence type="ECO:0000259" key="9">
    <source>
        <dbReference type="PROSITE" id="PS51194"/>
    </source>
</evidence>
<evidence type="ECO:0000256" key="6">
    <source>
        <dbReference type="RuleBase" id="RU000492"/>
    </source>
</evidence>
<dbReference type="Proteomes" id="UP000663848">
    <property type="component" value="Unassembled WGS sequence"/>
</dbReference>
<dbReference type="SUPFAM" id="SSF52833">
    <property type="entry name" value="Thioredoxin-like"/>
    <property type="match status" value="1"/>
</dbReference>
<dbReference type="CDD" id="cd03062">
    <property type="entry name" value="TRX_Fd_Sucrase"/>
    <property type="match status" value="1"/>
</dbReference>
<dbReference type="Pfam" id="PF00270">
    <property type="entry name" value="DEAD"/>
    <property type="match status" value="1"/>
</dbReference>
<evidence type="ECO:0000259" key="8">
    <source>
        <dbReference type="PROSITE" id="PS51192"/>
    </source>
</evidence>
<dbReference type="GO" id="GO:0003723">
    <property type="term" value="F:RNA binding"/>
    <property type="evidence" value="ECO:0007669"/>
    <property type="project" value="UniProtKB-UniRule"/>
</dbReference>
<dbReference type="PROSITE" id="PS00039">
    <property type="entry name" value="DEAD_ATP_HELICASE"/>
    <property type="match status" value="1"/>
</dbReference>
<dbReference type="InterPro" id="IPR000629">
    <property type="entry name" value="RNA-helicase_DEAD-box_CS"/>
</dbReference>
<comment type="catalytic activity">
    <reaction evidence="7">
        <text>ATP + H2O = ADP + phosphate + H(+)</text>
        <dbReference type="Rhea" id="RHEA:13065"/>
        <dbReference type="ChEBI" id="CHEBI:15377"/>
        <dbReference type="ChEBI" id="CHEBI:15378"/>
        <dbReference type="ChEBI" id="CHEBI:30616"/>
        <dbReference type="ChEBI" id="CHEBI:43474"/>
        <dbReference type="ChEBI" id="CHEBI:456216"/>
        <dbReference type="EC" id="3.6.4.13"/>
    </reaction>
</comment>
<dbReference type="PANTHER" id="PTHR24031">
    <property type="entry name" value="RNA HELICASE"/>
    <property type="match status" value="1"/>
</dbReference>
<keyword evidence="1 6" id="KW-0547">Nucleotide-binding</keyword>
<evidence type="ECO:0000313" key="11">
    <source>
        <dbReference type="Proteomes" id="UP000663848"/>
    </source>
</evidence>
<dbReference type="Pfam" id="PF06999">
    <property type="entry name" value="Suc_Fer-like"/>
    <property type="match status" value="1"/>
</dbReference>
<dbReference type="InterPro" id="IPR014001">
    <property type="entry name" value="Helicase_ATP-bd"/>
</dbReference>
<dbReference type="AlphaFoldDB" id="A0A820XAE2"/>
<comment type="similarity">
    <text evidence="6">Belongs to the DEAD box helicase family.</text>
</comment>
<gene>
    <name evidence="10" type="ORF">QYT958_LOCUS6517</name>
</gene>
<dbReference type="PROSITE" id="PS51192">
    <property type="entry name" value="HELICASE_ATP_BIND_1"/>
    <property type="match status" value="1"/>
</dbReference>
<reference evidence="10" key="1">
    <citation type="submission" date="2021-02" db="EMBL/GenBank/DDBJ databases">
        <authorList>
            <person name="Nowell W R."/>
        </authorList>
    </citation>
    <scope>NUCLEOTIDE SEQUENCE</scope>
</reference>
<dbReference type="Gene3D" id="3.40.50.300">
    <property type="entry name" value="P-loop containing nucleotide triphosphate hydrolases"/>
    <property type="match status" value="1"/>
</dbReference>
<keyword evidence="2 6" id="KW-0378">Hydrolase</keyword>
<evidence type="ECO:0000256" key="2">
    <source>
        <dbReference type="ARBA" id="ARBA00022801"/>
    </source>
</evidence>
<dbReference type="EC" id="3.6.4.13" evidence="7"/>
<dbReference type="GO" id="GO:0003724">
    <property type="term" value="F:RNA helicase activity"/>
    <property type="evidence" value="ECO:0007669"/>
    <property type="project" value="UniProtKB-EC"/>
</dbReference>
<feature type="domain" description="Helicase ATP-binding" evidence="8">
    <location>
        <begin position="97"/>
        <end position="242"/>
    </location>
</feature>
<keyword evidence="3 6" id="KW-0347">Helicase</keyword>